<evidence type="ECO:0000313" key="2">
    <source>
        <dbReference type="EMBL" id="MFC5664896.1"/>
    </source>
</evidence>
<reference evidence="3" key="1">
    <citation type="journal article" date="2019" name="Int. J. Syst. Evol. Microbiol.">
        <title>The Global Catalogue of Microorganisms (GCM) 10K type strain sequencing project: providing services to taxonomists for standard genome sequencing and annotation.</title>
        <authorList>
            <consortium name="The Broad Institute Genomics Platform"/>
            <consortium name="The Broad Institute Genome Sequencing Center for Infectious Disease"/>
            <person name="Wu L."/>
            <person name="Ma J."/>
        </authorList>
    </citation>
    <scope>NUCLEOTIDE SEQUENCE [LARGE SCALE GENOMIC DNA]</scope>
    <source>
        <strain evidence="3">CGMCC 4.1437</strain>
    </source>
</reference>
<protein>
    <submittedName>
        <fullName evidence="2">Uncharacterized protein</fullName>
    </submittedName>
</protein>
<organism evidence="2 3">
    <name type="scientific">Kitasatospora misakiensis</name>
    <dbReference type="NCBI Taxonomy" id="67330"/>
    <lineage>
        <taxon>Bacteria</taxon>
        <taxon>Bacillati</taxon>
        <taxon>Actinomycetota</taxon>
        <taxon>Actinomycetes</taxon>
        <taxon>Kitasatosporales</taxon>
        <taxon>Streptomycetaceae</taxon>
        <taxon>Kitasatospora</taxon>
    </lineage>
</organism>
<dbReference type="EMBL" id="JBHSOF010000021">
    <property type="protein sequence ID" value="MFC5664896.1"/>
    <property type="molecule type" value="Genomic_DNA"/>
</dbReference>
<feature type="compositionally biased region" description="Acidic residues" evidence="1">
    <location>
        <begin position="76"/>
        <end position="89"/>
    </location>
</feature>
<feature type="region of interest" description="Disordered" evidence="1">
    <location>
        <begin position="105"/>
        <end position="236"/>
    </location>
</feature>
<accession>A0ABW0X376</accession>
<sequence>MQVCVARGLGVPVGVPVPDGGAVDVEGGLGTDGGAVAGALLGAGGAGGAEAGVLRPGVPPVADVGAPPFPPAGDDGAADPEAGEDEPDAEGVLLAGGWVAEEVGAGADEAEDACGCAEAPSGDPAVTDGPVAASAGISSDPFATSAAAPSPTTATPSTDITSRPGRRWVRRTARREPARPSADPPPSTAASGASDGGRTASGPSGPGGARSSGPVAGAPQPGQARAPFRWRRQGAQ</sequence>
<feature type="compositionally biased region" description="Low complexity" evidence="1">
    <location>
        <begin position="211"/>
        <end position="227"/>
    </location>
</feature>
<evidence type="ECO:0000313" key="3">
    <source>
        <dbReference type="Proteomes" id="UP001595975"/>
    </source>
</evidence>
<feature type="compositionally biased region" description="Basic residues" evidence="1">
    <location>
        <begin position="164"/>
        <end position="173"/>
    </location>
</feature>
<gene>
    <name evidence="2" type="ORF">ACFP3U_18140</name>
</gene>
<proteinExistence type="predicted"/>
<keyword evidence="3" id="KW-1185">Reference proteome</keyword>
<feature type="region of interest" description="Disordered" evidence="1">
    <location>
        <begin position="58"/>
        <end position="92"/>
    </location>
</feature>
<evidence type="ECO:0000256" key="1">
    <source>
        <dbReference type="SAM" id="MobiDB-lite"/>
    </source>
</evidence>
<feature type="compositionally biased region" description="Low complexity" evidence="1">
    <location>
        <begin position="188"/>
        <end position="203"/>
    </location>
</feature>
<feature type="compositionally biased region" description="Low complexity" evidence="1">
    <location>
        <begin position="138"/>
        <end position="158"/>
    </location>
</feature>
<name>A0ABW0X376_9ACTN</name>
<comment type="caution">
    <text evidence="2">The sequence shown here is derived from an EMBL/GenBank/DDBJ whole genome shotgun (WGS) entry which is preliminary data.</text>
</comment>
<dbReference type="RefSeq" id="WP_380226582.1">
    <property type="nucleotide sequence ID" value="NZ_JBHSOF010000021.1"/>
</dbReference>
<feature type="compositionally biased region" description="Low complexity" evidence="1">
    <location>
        <begin position="105"/>
        <end position="119"/>
    </location>
</feature>
<dbReference type="Proteomes" id="UP001595975">
    <property type="component" value="Unassembled WGS sequence"/>
</dbReference>